<dbReference type="Proteomes" id="UP000190339">
    <property type="component" value="Unassembled WGS sequence"/>
</dbReference>
<dbReference type="CDD" id="cd06170">
    <property type="entry name" value="LuxR_C_like"/>
    <property type="match status" value="1"/>
</dbReference>
<dbReference type="Gene3D" id="3.40.50.2300">
    <property type="match status" value="1"/>
</dbReference>
<dbReference type="EMBL" id="FUYL01000001">
    <property type="protein sequence ID" value="SKB28653.1"/>
    <property type="molecule type" value="Genomic_DNA"/>
</dbReference>
<accession>A0A1T5A1Z2</accession>
<dbReference type="PROSITE" id="PS50110">
    <property type="entry name" value="RESPONSE_REGULATORY"/>
    <property type="match status" value="1"/>
</dbReference>
<dbReference type="PRINTS" id="PR00038">
    <property type="entry name" value="HTHLUXR"/>
</dbReference>
<dbReference type="SUPFAM" id="SSF46894">
    <property type="entry name" value="C-terminal effector domain of the bipartite response regulators"/>
    <property type="match status" value="1"/>
</dbReference>
<evidence type="ECO:0000313" key="7">
    <source>
        <dbReference type="Proteomes" id="UP000190339"/>
    </source>
</evidence>
<reference evidence="7" key="1">
    <citation type="submission" date="2017-02" db="EMBL/GenBank/DDBJ databases">
        <authorList>
            <person name="Varghese N."/>
            <person name="Submissions S."/>
        </authorList>
    </citation>
    <scope>NUCLEOTIDE SEQUENCE [LARGE SCALE GENOMIC DNA]</scope>
    <source>
        <strain evidence="7">DSM 23546</strain>
    </source>
</reference>
<dbReference type="PROSITE" id="PS00622">
    <property type="entry name" value="HTH_LUXR_1"/>
    <property type="match status" value="1"/>
</dbReference>
<keyword evidence="2" id="KW-0238">DNA-binding</keyword>
<evidence type="ECO:0000256" key="3">
    <source>
        <dbReference type="PROSITE-ProRule" id="PRU00169"/>
    </source>
</evidence>
<dbReference type="Pfam" id="PF00072">
    <property type="entry name" value="Response_reg"/>
    <property type="match status" value="1"/>
</dbReference>
<dbReference type="PROSITE" id="PS50043">
    <property type="entry name" value="HTH_LUXR_2"/>
    <property type="match status" value="1"/>
</dbReference>
<sequence>MSNSITLFVADDHPMLLKGLLDELKTYNYKVVGTAVNGASALEQIMALDPSIAILDMEMPMLTGLEVIQKVKERQMETKFIILTSYKEKGFIHKAKLLNIMGYIIKDEPFKELHHCIQSVSKGVPYFSAVFNEVIDNEITPELQKIKLLSPSERTILRLVAQGNSSKEIGELLSISSRTVEKHRSNIIAKLDLSPETDALVIWTKEYKEFLSNL</sequence>
<dbReference type="GO" id="GO:0006355">
    <property type="term" value="P:regulation of DNA-templated transcription"/>
    <property type="evidence" value="ECO:0007669"/>
    <property type="project" value="InterPro"/>
</dbReference>
<evidence type="ECO:0000259" key="4">
    <source>
        <dbReference type="PROSITE" id="PS50043"/>
    </source>
</evidence>
<name>A0A1T5A1Z2_9FLAO</name>
<feature type="domain" description="HTH luxR-type" evidence="4">
    <location>
        <begin position="142"/>
        <end position="207"/>
    </location>
</feature>
<gene>
    <name evidence="6" type="ORF">SAMN05660866_00567</name>
</gene>
<protein>
    <submittedName>
        <fullName evidence="6">Two component transcriptional regulator, LuxR family</fullName>
    </submittedName>
</protein>
<dbReference type="InterPro" id="IPR000792">
    <property type="entry name" value="Tscrpt_reg_LuxR_C"/>
</dbReference>
<evidence type="ECO:0000313" key="6">
    <source>
        <dbReference type="EMBL" id="SKB28653.1"/>
    </source>
</evidence>
<dbReference type="InterPro" id="IPR016032">
    <property type="entry name" value="Sig_transdc_resp-reg_C-effctor"/>
</dbReference>
<dbReference type="OrthoDB" id="9797341at2"/>
<dbReference type="RefSeq" id="WP_079511051.1">
    <property type="nucleotide sequence ID" value="NZ_CAXBOB010000047.1"/>
</dbReference>
<dbReference type="SUPFAM" id="SSF52172">
    <property type="entry name" value="CheY-like"/>
    <property type="match status" value="1"/>
</dbReference>
<dbReference type="PANTHER" id="PTHR43214">
    <property type="entry name" value="TWO-COMPONENT RESPONSE REGULATOR"/>
    <property type="match status" value="1"/>
</dbReference>
<dbReference type="InterPro" id="IPR001789">
    <property type="entry name" value="Sig_transdc_resp-reg_receiver"/>
</dbReference>
<dbReference type="GO" id="GO:0003677">
    <property type="term" value="F:DNA binding"/>
    <property type="evidence" value="ECO:0007669"/>
    <property type="project" value="UniProtKB-KW"/>
</dbReference>
<dbReference type="InterPro" id="IPR011006">
    <property type="entry name" value="CheY-like_superfamily"/>
</dbReference>
<dbReference type="InterPro" id="IPR058245">
    <property type="entry name" value="NreC/VraR/RcsB-like_REC"/>
</dbReference>
<dbReference type="CDD" id="cd17535">
    <property type="entry name" value="REC_NarL-like"/>
    <property type="match status" value="1"/>
</dbReference>
<feature type="modified residue" description="4-aspartylphosphate" evidence="3">
    <location>
        <position position="56"/>
    </location>
</feature>
<proteinExistence type="predicted"/>
<keyword evidence="1 3" id="KW-0597">Phosphoprotein</keyword>
<evidence type="ECO:0000256" key="2">
    <source>
        <dbReference type="ARBA" id="ARBA00023125"/>
    </source>
</evidence>
<evidence type="ECO:0000259" key="5">
    <source>
        <dbReference type="PROSITE" id="PS50110"/>
    </source>
</evidence>
<dbReference type="STRING" id="561365.SAMN05660866_00567"/>
<dbReference type="Pfam" id="PF00196">
    <property type="entry name" value="GerE"/>
    <property type="match status" value="1"/>
</dbReference>
<dbReference type="AlphaFoldDB" id="A0A1T5A1Z2"/>
<dbReference type="SMART" id="SM00448">
    <property type="entry name" value="REC"/>
    <property type="match status" value="1"/>
</dbReference>
<feature type="domain" description="Response regulatory" evidence="5">
    <location>
        <begin position="6"/>
        <end position="121"/>
    </location>
</feature>
<dbReference type="GO" id="GO:0000160">
    <property type="term" value="P:phosphorelay signal transduction system"/>
    <property type="evidence" value="ECO:0007669"/>
    <property type="project" value="InterPro"/>
</dbReference>
<organism evidence="6 7">
    <name type="scientific">Maribacter arcticus</name>
    <dbReference type="NCBI Taxonomy" id="561365"/>
    <lineage>
        <taxon>Bacteria</taxon>
        <taxon>Pseudomonadati</taxon>
        <taxon>Bacteroidota</taxon>
        <taxon>Flavobacteriia</taxon>
        <taxon>Flavobacteriales</taxon>
        <taxon>Flavobacteriaceae</taxon>
        <taxon>Maribacter</taxon>
    </lineage>
</organism>
<dbReference type="InterPro" id="IPR039420">
    <property type="entry name" value="WalR-like"/>
</dbReference>
<keyword evidence="7" id="KW-1185">Reference proteome</keyword>
<evidence type="ECO:0000256" key="1">
    <source>
        <dbReference type="ARBA" id="ARBA00022553"/>
    </source>
</evidence>
<dbReference type="SMART" id="SM00421">
    <property type="entry name" value="HTH_LUXR"/>
    <property type="match status" value="1"/>
</dbReference>